<reference evidence="2" key="2">
    <citation type="journal article" date="2019" name="IMA Fungus">
        <title>Genome sequencing and comparison of five Tilletia species to identify candidate genes for the detection of regulated species infecting wheat.</title>
        <authorList>
            <person name="Nguyen H.D.T."/>
            <person name="Sultana T."/>
            <person name="Kesanakurti P."/>
            <person name="Hambleton S."/>
        </authorList>
    </citation>
    <scope>NUCLEOTIDE SEQUENCE</scope>
    <source>
        <strain evidence="2">DAOMC 236416</strain>
    </source>
</reference>
<proteinExistence type="predicted"/>
<keyword evidence="3" id="KW-1185">Reference proteome</keyword>
<name>A0A177TFL7_9BASI</name>
<comment type="caution">
    <text evidence="2">The sequence shown here is derived from an EMBL/GenBank/DDBJ whole genome shotgun (WGS) entry which is preliminary data.</text>
</comment>
<sequence>MPQGFKSKVKSSSSKTTTQQKPAGPKRGPRTIAPKKTAAVQEAKEQRRNNASMTQKVEAEMAGRAASGGPLTIMKKTASVQLDKLKAAKEKKK</sequence>
<organism evidence="2 3">
    <name type="scientific">Tilletia indica</name>
    <dbReference type="NCBI Taxonomy" id="43049"/>
    <lineage>
        <taxon>Eukaryota</taxon>
        <taxon>Fungi</taxon>
        <taxon>Dikarya</taxon>
        <taxon>Basidiomycota</taxon>
        <taxon>Ustilaginomycotina</taxon>
        <taxon>Exobasidiomycetes</taxon>
        <taxon>Tilletiales</taxon>
        <taxon>Tilletiaceae</taxon>
        <taxon>Tilletia</taxon>
    </lineage>
</organism>
<dbReference type="Proteomes" id="UP000077521">
    <property type="component" value="Unassembled WGS sequence"/>
</dbReference>
<evidence type="ECO:0000313" key="2">
    <source>
        <dbReference type="EMBL" id="KAE8259694.1"/>
    </source>
</evidence>
<gene>
    <name evidence="2" type="ORF">A4X13_0g836</name>
</gene>
<feature type="region of interest" description="Disordered" evidence="1">
    <location>
        <begin position="1"/>
        <end position="70"/>
    </location>
</feature>
<feature type="compositionally biased region" description="Low complexity" evidence="1">
    <location>
        <begin position="10"/>
        <end position="21"/>
    </location>
</feature>
<dbReference type="Pfam" id="PF09495">
    <property type="entry name" value="DUF2462"/>
    <property type="match status" value="1"/>
</dbReference>
<evidence type="ECO:0000256" key="1">
    <source>
        <dbReference type="SAM" id="MobiDB-lite"/>
    </source>
</evidence>
<protein>
    <submittedName>
        <fullName evidence="2">Uncharacterized protein</fullName>
    </submittedName>
</protein>
<dbReference type="EMBL" id="LWDF02000029">
    <property type="protein sequence ID" value="KAE8259694.1"/>
    <property type="molecule type" value="Genomic_DNA"/>
</dbReference>
<accession>A0A177TFL7</accession>
<reference evidence="2" key="1">
    <citation type="submission" date="2016-04" db="EMBL/GenBank/DDBJ databases">
        <authorList>
            <person name="Nguyen H.D."/>
            <person name="Samba Siva P."/>
            <person name="Cullis J."/>
            <person name="Levesque C.A."/>
            <person name="Hambleton S."/>
        </authorList>
    </citation>
    <scope>NUCLEOTIDE SEQUENCE</scope>
    <source>
        <strain evidence="2">DAOMC 236416</strain>
    </source>
</reference>
<evidence type="ECO:0000313" key="3">
    <source>
        <dbReference type="Proteomes" id="UP000077521"/>
    </source>
</evidence>
<dbReference type="AlphaFoldDB" id="A0A177TFL7"/>
<dbReference type="InterPro" id="IPR019034">
    <property type="entry name" value="UPF0390"/>
</dbReference>